<reference evidence="5 6" key="2">
    <citation type="submission" date="2019-09" db="EMBL/GenBank/DDBJ databases">
        <title>Strain-level analysis of Eubacterium rectale using genomes from metagenomes.</title>
        <authorList>
            <person name="Karcher N."/>
            <person name="Segata N."/>
        </authorList>
    </citation>
    <scope>NUCLEOTIDE SEQUENCE [LARGE SCALE GENOMIC DNA]</scope>
    <source>
        <strain evidence="5 6">L2-21</strain>
    </source>
</reference>
<protein>
    <recommendedName>
        <fullName evidence="4">Type I restriction modification DNA specificity domain-containing protein</fullName>
    </recommendedName>
</protein>
<sequence length="394" mass="45253">MQMRVKLKDIFDLQMGKTPSRSNLEYWNTTDYKWISIADLTKTSKYIFETKEYLSKSAIKDSGIKVIPANTVVMSFKLSIGKTAITKEDMYSNEAIMAFKDKHVINIIPEYIFYLFKYKNWEECSNKAVMGKTLNKATLSEIEVEICSIEKQRQIVNILDKIMSAVDGRKQELQLLDELIKARFVEMFGDPATNPYNWDKINISEVVGDKVSNGFFAKRDDYADDGNVSVMGVAYIVNRMYSQWQDLPRTNGTDKDIEKFEVKYGDMLFCRSSLVAEGIGKASIVPEDVPQNTLFECHVIRLPLDLSKCVPEYMQVFSTMEYFRRQIIAQSKTATMTTIGQDGILKADILLPPMSKQREFYAFVHQVNKSKVAVQKALDETQILFDSLMQKYFG</sequence>
<evidence type="ECO:0000256" key="2">
    <source>
        <dbReference type="ARBA" id="ARBA00022747"/>
    </source>
</evidence>
<dbReference type="InterPro" id="IPR052021">
    <property type="entry name" value="Type-I_RS_S_subunit"/>
</dbReference>
<evidence type="ECO:0000256" key="1">
    <source>
        <dbReference type="ARBA" id="ARBA00010923"/>
    </source>
</evidence>
<dbReference type="Proteomes" id="UP000324325">
    <property type="component" value="Unassembled WGS sequence"/>
</dbReference>
<evidence type="ECO:0000313" key="6">
    <source>
        <dbReference type="Proteomes" id="UP000324325"/>
    </source>
</evidence>
<dbReference type="InterPro" id="IPR000055">
    <property type="entry name" value="Restrct_endonuc_typeI_TRD"/>
</dbReference>
<reference evidence="5 6" key="1">
    <citation type="submission" date="2019-08" db="EMBL/GenBank/DDBJ databases">
        <authorList>
            <person name="Duncan S."/>
            <person name="Walker A."/>
        </authorList>
    </citation>
    <scope>NUCLEOTIDE SEQUENCE [LARGE SCALE GENOMIC DNA]</scope>
    <source>
        <strain evidence="5 6">L2-21</strain>
    </source>
</reference>
<evidence type="ECO:0000313" key="5">
    <source>
        <dbReference type="EMBL" id="TYL58193.1"/>
    </source>
</evidence>
<dbReference type="PANTHER" id="PTHR30408">
    <property type="entry name" value="TYPE-1 RESTRICTION ENZYME ECOKI SPECIFICITY PROTEIN"/>
    <property type="match status" value="1"/>
</dbReference>
<proteinExistence type="inferred from homology"/>
<keyword evidence="2" id="KW-0680">Restriction system</keyword>
<name>A0A5S4VMX7_9FIRM</name>
<comment type="caution">
    <text evidence="5">The sequence shown here is derived from an EMBL/GenBank/DDBJ whole genome shotgun (WGS) entry which is preliminary data.</text>
</comment>
<evidence type="ECO:0000256" key="3">
    <source>
        <dbReference type="ARBA" id="ARBA00023125"/>
    </source>
</evidence>
<dbReference type="Pfam" id="PF01420">
    <property type="entry name" value="Methylase_S"/>
    <property type="match status" value="1"/>
</dbReference>
<dbReference type="AlphaFoldDB" id="A0A5S4VMX7"/>
<gene>
    <name evidence="5" type="ORF">FYL37_06815</name>
</gene>
<keyword evidence="3" id="KW-0238">DNA-binding</keyword>
<dbReference type="Gene3D" id="3.90.220.20">
    <property type="entry name" value="DNA methylase specificity domains"/>
    <property type="match status" value="2"/>
</dbReference>
<dbReference type="CDD" id="cd17244">
    <property type="entry name" value="RMtype1_S_Apa101655I-TRD2-CR2_like"/>
    <property type="match status" value="1"/>
</dbReference>
<accession>A0A5S4VMX7</accession>
<dbReference type="SUPFAM" id="SSF116734">
    <property type="entry name" value="DNA methylase specificity domain"/>
    <property type="match status" value="2"/>
</dbReference>
<dbReference type="Gene3D" id="1.10.287.1120">
    <property type="entry name" value="Bipartite methylase S protein"/>
    <property type="match status" value="1"/>
</dbReference>
<dbReference type="GO" id="GO:0009307">
    <property type="term" value="P:DNA restriction-modification system"/>
    <property type="evidence" value="ECO:0007669"/>
    <property type="project" value="UniProtKB-KW"/>
</dbReference>
<organism evidence="5 6">
    <name type="scientific">Agathobacter rectalis</name>
    <dbReference type="NCBI Taxonomy" id="39491"/>
    <lineage>
        <taxon>Bacteria</taxon>
        <taxon>Bacillati</taxon>
        <taxon>Bacillota</taxon>
        <taxon>Clostridia</taxon>
        <taxon>Lachnospirales</taxon>
        <taxon>Lachnospiraceae</taxon>
        <taxon>Agathobacter</taxon>
    </lineage>
</organism>
<dbReference type="EMBL" id="VSTG01000007">
    <property type="protein sequence ID" value="TYL58193.1"/>
    <property type="molecule type" value="Genomic_DNA"/>
</dbReference>
<dbReference type="PANTHER" id="PTHR30408:SF12">
    <property type="entry name" value="TYPE I RESTRICTION ENZYME MJAVIII SPECIFICITY SUBUNIT"/>
    <property type="match status" value="1"/>
</dbReference>
<dbReference type="GO" id="GO:0003677">
    <property type="term" value="F:DNA binding"/>
    <property type="evidence" value="ECO:0007669"/>
    <property type="project" value="UniProtKB-KW"/>
</dbReference>
<evidence type="ECO:0000259" key="4">
    <source>
        <dbReference type="Pfam" id="PF01420"/>
    </source>
</evidence>
<dbReference type="InterPro" id="IPR044946">
    <property type="entry name" value="Restrct_endonuc_typeI_TRD_sf"/>
</dbReference>
<feature type="domain" description="Type I restriction modification DNA specificity" evidence="4">
    <location>
        <begin position="5"/>
        <end position="174"/>
    </location>
</feature>
<comment type="similarity">
    <text evidence="1">Belongs to the type-I restriction system S methylase family.</text>
</comment>